<keyword evidence="4" id="KW-1185">Reference proteome</keyword>
<evidence type="ECO:0000259" key="2">
    <source>
        <dbReference type="Pfam" id="PF13514"/>
    </source>
</evidence>
<dbReference type="Proteomes" id="UP000215633">
    <property type="component" value="Unassembled WGS sequence"/>
</dbReference>
<protein>
    <submittedName>
        <fullName evidence="3">GTP-binding protein</fullName>
    </submittedName>
</protein>
<sequence length="883" mass="96329">MKLRRLSLAEFRKFRDTVELDGLADGLNVIAGPNEAGKSTLAAAIRAAFLERYKTTKVADLAPWGMHGARPTVEVEFDHGGRRYLLRKSFLSRARCELSIDGGAERHEGEAAENALAALLGFEFPAKGQSRPEHGGIPGLLWIQQGDGHNLLEPAAHAQVHVRDALTRLTGELTSAEGDDLYERVEAERAMLRDARSGRPKGAYKEAEEACARALQAAAELAAAKRALDADVDRLASLRRDYEKAEREQPWRELEQRAAQARARLAEIEREREIVAGLARELAQADDTLGLLREQVERDRRDAEALRELQAQAEQAAAALAPAREALERARLQHQQGAERLAQAQAQVAAAQLAAQRRDCDEQIVRLDQELQRWDAAIAEAGRLAAHIQELQAAAAGLSIDAASLRKLRGLEQRIGELQAQQRAGATRLYHHLQDGRVIRLDGAPLAGEGEVLVSDAAELHIDGVGMLRIEPGGRDLPAVLAGLQAARAERDALLASLGVAGLAEAEARAASHEQIRRDLDMARQSLGIHAPDGVQALHAVQAQARARREQLHAQRAALPEAAAAMDLAQAQQALRAASVEAEHAAQALAAARTTLDTQQGRAQSLQAHWAARQNEFLAAGRSAQREQRDARLAEAGARRAALAQRCEAAQLALRAHQPELIEQDAQRFEQSAVLARDAQHRRHAELLQLQGKLEQAQAQGLGERLLVAEADAQRLARRRDEFAARAQALDLLWQLLGERRNAATQRLLDPLARRLQHYAALLFAGAQWRLDDALLPAALARGAGDDPLEALSFGTREQLGVLARLAYADLLQQAGRPTLLMLDDALVHADQARRELMKRALYDAASRHQVLLFTCHGEAWQDMGVPVQEVPGTPRAIDAGLS</sequence>
<dbReference type="EMBL" id="NEVT01000006">
    <property type="protein sequence ID" value="OZI75985.1"/>
    <property type="molecule type" value="Genomic_DNA"/>
</dbReference>
<evidence type="ECO:0000313" key="3">
    <source>
        <dbReference type="EMBL" id="OZI75985.1"/>
    </source>
</evidence>
<proteinExistence type="predicted"/>
<dbReference type="RefSeq" id="WP_094806863.1">
    <property type="nucleotide sequence ID" value="NZ_NEVT01000006.1"/>
</dbReference>
<dbReference type="InterPro" id="IPR027417">
    <property type="entry name" value="P-loop_NTPase"/>
</dbReference>
<dbReference type="InterPro" id="IPR038734">
    <property type="entry name" value="YhaN_AAA"/>
</dbReference>
<dbReference type="AlphaFoldDB" id="A0A261VPF9"/>
<dbReference type="Gene3D" id="3.40.50.300">
    <property type="entry name" value="P-loop containing nucleotide triphosphate hydrolases"/>
    <property type="match status" value="2"/>
</dbReference>
<reference evidence="4" key="1">
    <citation type="submission" date="2017-05" db="EMBL/GenBank/DDBJ databases">
        <title>Complete and WGS of Bordetella genogroups.</title>
        <authorList>
            <person name="Spilker T."/>
            <person name="Lipuma J."/>
        </authorList>
    </citation>
    <scope>NUCLEOTIDE SEQUENCE [LARGE SCALE GENOMIC DNA]</scope>
    <source>
        <strain evidence="4">AU8256</strain>
    </source>
</reference>
<accession>A0A261VPF9</accession>
<feature type="coiled-coil region" evidence="1">
    <location>
        <begin position="204"/>
        <end position="370"/>
    </location>
</feature>
<dbReference type="SUPFAM" id="SSF52540">
    <property type="entry name" value="P-loop containing nucleoside triphosphate hydrolases"/>
    <property type="match status" value="1"/>
</dbReference>
<dbReference type="PANTHER" id="PTHR41259">
    <property type="entry name" value="DOUBLE-STRAND BREAK REPAIR RAD50 ATPASE, PUTATIVE-RELATED"/>
    <property type="match status" value="1"/>
</dbReference>
<name>A0A261VPF9_9BORD</name>
<feature type="domain" description="YhaN AAA" evidence="2">
    <location>
        <begin position="1"/>
        <end position="47"/>
    </location>
</feature>
<dbReference type="PANTHER" id="PTHR41259:SF1">
    <property type="entry name" value="DOUBLE-STRAND BREAK REPAIR RAD50 ATPASE, PUTATIVE-RELATED"/>
    <property type="match status" value="1"/>
</dbReference>
<evidence type="ECO:0000256" key="1">
    <source>
        <dbReference type="SAM" id="Coils"/>
    </source>
</evidence>
<gene>
    <name evidence="3" type="ORF">CAL24_12395</name>
</gene>
<evidence type="ECO:0000313" key="4">
    <source>
        <dbReference type="Proteomes" id="UP000215633"/>
    </source>
</evidence>
<keyword evidence="1" id="KW-0175">Coiled coil</keyword>
<organism evidence="3 4">
    <name type="scientific">Bordetella genomosp. 2</name>
    <dbReference type="NCBI Taxonomy" id="1983456"/>
    <lineage>
        <taxon>Bacteria</taxon>
        <taxon>Pseudomonadati</taxon>
        <taxon>Pseudomonadota</taxon>
        <taxon>Betaproteobacteria</taxon>
        <taxon>Burkholderiales</taxon>
        <taxon>Alcaligenaceae</taxon>
        <taxon>Bordetella</taxon>
    </lineage>
</organism>
<comment type="caution">
    <text evidence="3">The sequence shown here is derived from an EMBL/GenBank/DDBJ whole genome shotgun (WGS) entry which is preliminary data.</text>
</comment>
<dbReference type="Pfam" id="PF13514">
    <property type="entry name" value="AAA_27"/>
    <property type="match status" value="1"/>
</dbReference>